<dbReference type="AlphaFoldDB" id="A0AAW8XJH3"/>
<reference evidence="1" key="1">
    <citation type="submission" date="2023-08" db="EMBL/GenBank/DDBJ databases">
        <title>First insite into the whole-genome sequence variations in clarithromycin resistant Helicobacter pylori clinical isolates in Russia.</title>
        <authorList>
            <person name="Starkova D.A."/>
            <person name="Svarval A.V."/>
            <person name="Polev D.E."/>
            <person name="Saitova A.T."/>
            <person name="Gladyshev N.S."/>
            <person name="Egorova S.A."/>
        </authorList>
    </citation>
    <scope>NUCLEOTIDE SEQUENCE</scope>
    <source>
        <strain evidence="1">HP96</strain>
    </source>
</reference>
<dbReference type="RefSeq" id="WP_316470611.1">
    <property type="nucleotide sequence ID" value="NZ_JAVKQK010000093.1"/>
</dbReference>
<evidence type="ECO:0000313" key="1">
    <source>
        <dbReference type="EMBL" id="MDU9790784.1"/>
    </source>
</evidence>
<feature type="non-terminal residue" evidence="1">
    <location>
        <position position="1"/>
    </location>
</feature>
<dbReference type="GO" id="GO:0005524">
    <property type="term" value="F:ATP binding"/>
    <property type="evidence" value="ECO:0007669"/>
    <property type="project" value="InterPro"/>
</dbReference>
<feature type="non-terminal residue" evidence="1">
    <location>
        <position position="83"/>
    </location>
</feature>
<dbReference type="EMBL" id="JAVKQK010000093">
    <property type="protein sequence ID" value="MDU9790784.1"/>
    <property type="molecule type" value="Genomic_DNA"/>
</dbReference>
<dbReference type="Proteomes" id="UP001262343">
    <property type="component" value="Unassembled WGS sequence"/>
</dbReference>
<organism evidence="1 2">
    <name type="scientific">Helicobacter pylori</name>
    <name type="common">Campylobacter pylori</name>
    <dbReference type="NCBI Taxonomy" id="210"/>
    <lineage>
        <taxon>Bacteria</taxon>
        <taxon>Pseudomonadati</taxon>
        <taxon>Campylobacterota</taxon>
        <taxon>Epsilonproteobacteria</taxon>
        <taxon>Campylobacterales</taxon>
        <taxon>Helicobacteraceae</taxon>
        <taxon>Helicobacter</taxon>
    </lineage>
</organism>
<dbReference type="Gene3D" id="3.30.470.20">
    <property type="entry name" value="ATP-grasp fold, B domain"/>
    <property type="match status" value="1"/>
</dbReference>
<accession>A0AAW8XJH3</accession>
<gene>
    <name evidence="1" type="ORF">RGC53_08330</name>
</gene>
<sequence length="83" mass="9246">LVPMLKLCDNLTDIQQFMLGRDKLVLKKCEGGYNGDGVLIVDASSPIDVQNFIGHNEPFICEEYIGNKREIAVVFAKTSLEMV</sequence>
<dbReference type="SUPFAM" id="SSF56059">
    <property type="entry name" value="Glutathione synthetase ATP-binding domain-like"/>
    <property type="match status" value="1"/>
</dbReference>
<proteinExistence type="predicted"/>
<dbReference type="Gene3D" id="3.30.1490.20">
    <property type="entry name" value="ATP-grasp fold, A domain"/>
    <property type="match status" value="1"/>
</dbReference>
<protein>
    <submittedName>
        <fullName evidence="1">Uncharacterized protein</fullName>
    </submittedName>
</protein>
<evidence type="ECO:0000313" key="2">
    <source>
        <dbReference type="Proteomes" id="UP001262343"/>
    </source>
</evidence>
<dbReference type="InterPro" id="IPR013815">
    <property type="entry name" value="ATP_grasp_subdomain_1"/>
</dbReference>
<comment type="caution">
    <text evidence="1">The sequence shown here is derived from an EMBL/GenBank/DDBJ whole genome shotgun (WGS) entry which is preliminary data.</text>
</comment>
<name>A0AAW8XJH3_HELPX</name>